<dbReference type="Pfam" id="PF00015">
    <property type="entry name" value="MCPsignal"/>
    <property type="match status" value="1"/>
</dbReference>
<dbReference type="NCBIfam" id="TIGR00229">
    <property type="entry name" value="sensory_box"/>
    <property type="match status" value="2"/>
</dbReference>
<keyword evidence="1 2" id="KW-0807">Transducer</keyword>
<feature type="domain" description="PAS" evidence="4">
    <location>
        <begin position="43"/>
        <end position="97"/>
    </location>
</feature>
<evidence type="ECO:0000313" key="6">
    <source>
        <dbReference type="EMBL" id="GGW62187.1"/>
    </source>
</evidence>
<dbReference type="PANTHER" id="PTHR24422:SF10">
    <property type="entry name" value="CHEMOTAXIS PROTEIN METHYLTRANSFERASE 2"/>
    <property type="match status" value="1"/>
</dbReference>
<dbReference type="InterPro" id="IPR001610">
    <property type="entry name" value="PAC"/>
</dbReference>
<dbReference type="PROSITE" id="PS50112">
    <property type="entry name" value="PAS"/>
    <property type="match status" value="1"/>
</dbReference>
<dbReference type="InterPro" id="IPR013655">
    <property type="entry name" value="PAS_fold_3"/>
</dbReference>
<dbReference type="SMART" id="SM00283">
    <property type="entry name" value="MA"/>
    <property type="match status" value="1"/>
</dbReference>
<dbReference type="SUPFAM" id="SSF58104">
    <property type="entry name" value="Methyl-accepting chemotaxis protein (MCP) signaling domain"/>
    <property type="match status" value="1"/>
</dbReference>
<dbReference type="CDD" id="cd00130">
    <property type="entry name" value="PAS"/>
    <property type="match status" value="2"/>
</dbReference>
<gene>
    <name evidence="6" type="ORF">GCM10008111_17630</name>
</gene>
<dbReference type="Proteomes" id="UP000634667">
    <property type="component" value="Unassembled WGS sequence"/>
</dbReference>
<evidence type="ECO:0000259" key="4">
    <source>
        <dbReference type="PROSITE" id="PS50112"/>
    </source>
</evidence>
<evidence type="ECO:0000259" key="5">
    <source>
        <dbReference type="PROSITE" id="PS50113"/>
    </source>
</evidence>
<dbReference type="PRINTS" id="PR00260">
    <property type="entry name" value="CHEMTRNSDUCR"/>
</dbReference>
<dbReference type="PANTHER" id="PTHR24422">
    <property type="entry name" value="CHEMOTAXIS PROTEIN METHYLTRANSFERASE"/>
    <property type="match status" value="1"/>
</dbReference>
<dbReference type="InterPro" id="IPR050903">
    <property type="entry name" value="Bact_Chemotaxis_MeTrfase"/>
</dbReference>
<name>A0ABQ2WN49_9ALTE</name>
<organism evidence="6 7">
    <name type="scientific">Alishewanella tabrizica</name>
    <dbReference type="NCBI Taxonomy" id="671278"/>
    <lineage>
        <taxon>Bacteria</taxon>
        <taxon>Pseudomonadati</taxon>
        <taxon>Pseudomonadota</taxon>
        <taxon>Gammaproteobacteria</taxon>
        <taxon>Alteromonadales</taxon>
        <taxon>Alteromonadaceae</taxon>
        <taxon>Alishewanella</taxon>
    </lineage>
</organism>
<feature type="domain" description="PAC" evidence="5">
    <location>
        <begin position="214"/>
        <end position="268"/>
    </location>
</feature>
<dbReference type="PROSITE" id="PS50113">
    <property type="entry name" value="PAC"/>
    <property type="match status" value="2"/>
</dbReference>
<evidence type="ECO:0000256" key="2">
    <source>
        <dbReference type="PROSITE-ProRule" id="PRU00284"/>
    </source>
</evidence>
<dbReference type="Pfam" id="PF13426">
    <property type="entry name" value="PAS_9"/>
    <property type="match status" value="1"/>
</dbReference>
<proteinExistence type="predicted"/>
<protein>
    <submittedName>
        <fullName evidence="6">Methyl-accepting chemotaxis protein</fullName>
    </submittedName>
</protein>
<dbReference type="EMBL" id="BMYR01000007">
    <property type="protein sequence ID" value="GGW62187.1"/>
    <property type="molecule type" value="Genomic_DNA"/>
</dbReference>
<dbReference type="SMART" id="SM00091">
    <property type="entry name" value="PAS"/>
    <property type="match status" value="2"/>
</dbReference>
<dbReference type="InterPro" id="IPR004090">
    <property type="entry name" value="Chemotax_Me-accpt_rcpt"/>
</dbReference>
<comment type="caution">
    <text evidence="6">The sequence shown here is derived from an EMBL/GenBank/DDBJ whole genome shotgun (WGS) entry which is preliminary data.</text>
</comment>
<feature type="domain" description="PAC" evidence="5">
    <location>
        <begin position="96"/>
        <end position="148"/>
    </location>
</feature>
<dbReference type="InterPro" id="IPR000014">
    <property type="entry name" value="PAS"/>
</dbReference>
<keyword evidence="7" id="KW-1185">Reference proteome</keyword>
<feature type="domain" description="Methyl-accepting transducer" evidence="3">
    <location>
        <begin position="257"/>
        <end position="433"/>
    </location>
</feature>
<accession>A0ABQ2WN49</accession>
<dbReference type="RefSeq" id="WP_308428931.1">
    <property type="nucleotide sequence ID" value="NZ_BMYR01000007.1"/>
</dbReference>
<dbReference type="SMART" id="SM00086">
    <property type="entry name" value="PAC"/>
    <property type="match status" value="2"/>
</dbReference>
<dbReference type="Gene3D" id="1.10.287.950">
    <property type="entry name" value="Methyl-accepting chemotaxis protein"/>
    <property type="match status" value="1"/>
</dbReference>
<dbReference type="Pfam" id="PF08447">
    <property type="entry name" value="PAS_3"/>
    <property type="match status" value="1"/>
</dbReference>
<evidence type="ECO:0000256" key="1">
    <source>
        <dbReference type="ARBA" id="ARBA00023224"/>
    </source>
</evidence>
<evidence type="ECO:0000259" key="3">
    <source>
        <dbReference type="PROSITE" id="PS50111"/>
    </source>
</evidence>
<dbReference type="InterPro" id="IPR004089">
    <property type="entry name" value="MCPsignal_dom"/>
</dbReference>
<dbReference type="SUPFAM" id="SSF55785">
    <property type="entry name" value="PYP-like sensor domain (PAS domain)"/>
    <property type="match status" value="2"/>
</dbReference>
<dbReference type="PROSITE" id="PS50111">
    <property type="entry name" value="CHEMOTAXIS_TRANSDUC_2"/>
    <property type="match status" value="1"/>
</dbReference>
<sequence>MALFSFARKHDNVSTEAELSLKLSSYALRAIKNNTACIRFTPQGNIIEANDIFLSVVGYTAAELMGKHHQIFCLPEYAQSEEYRIFWQNLAQGIATNGSFLRLKKNKQKLYLEASYFPVFDEQNNVVEVIKIANDITDKQKSLYDREAIFTAINRSMAVIEFYPDGTIITANENFLQTMNCQLNDIVGKHHRIFCYDEFYKENPEFWQRLGRSNVYSGRFLRKDAQGQSIWLEATYNPIVDENGKVYKIIKFATNISQRIEAAVQAVEMASATSEETSQITQNAVSVLSEAVTTASDITQEAQKAAVAGEKLREQAKNIAEIVTTIKAIADQTNLLALNAAIEAARAGESGRGFAVVADEVRKLAARTADATAEISSVVQHNAHLITNIDQQLSAINHISEKGQHKIRSVSAGIAEVETGVRQLVQMVEKLRP</sequence>
<dbReference type="InterPro" id="IPR000700">
    <property type="entry name" value="PAS-assoc_C"/>
</dbReference>
<reference evidence="7" key="1">
    <citation type="journal article" date="2019" name="Int. J. Syst. Evol. Microbiol.">
        <title>The Global Catalogue of Microorganisms (GCM) 10K type strain sequencing project: providing services to taxonomists for standard genome sequencing and annotation.</title>
        <authorList>
            <consortium name="The Broad Institute Genomics Platform"/>
            <consortium name="The Broad Institute Genome Sequencing Center for Infectious Disease"/>
            <person name="Wu L."/>
            <person name="Ma J."/>
        </authorList>
    </citation>
    <scope>NUCLEOTIDE SEQUENCE [LARGE SCALE GENOMIC DNA]</scope>
    <source>
        <strain evidence="7">KCTC 23723</strain>
    </source>
</reference>
<evidence type="ECO:0000313" key="7">
    <source>
        <dbReference type="Proteomes" id="UP000634667"/>
    </source>
</evidence>
<dbReference type="Gene3D" id="3.30.450.20">
    <property type="entry name" value="PAS domain"/>
    <property type="match status" value="2"/>
</dbReference>
<dbReference type="InterPro" id="IPR035965">
    <property type="entry name" value="PAS-like_dom_sf"/>
</dbReference>